<dbReference type="PANTHER" id="PTHR47150:SF6">
    <property type="entry name" value="OS01G0872900 PROTEIN"/>
    <property type="match status" value="1"/>
</dbReference>
<proteinExistence type="predicted"/>
<evidence type="ECO:0000313" key="1">
    <source>
        <dbReference type="EMBL" id="KAJ0188991.1"/>
    </source>
</evidence>
<keyword evidence="2" id="KW-1185">Reference proteome</keyword>
<dbReference type="InterPro" id="IPR006912">
    <property type="entry name" value="Harbinger_derived_prot"/>
</dbReference>
<comment type="caution">
    <text evidence="1">The sequence shown here is derived from an EMBL/GenBank/DDBJ whole genome shotgun (WGS) entry which is preliminary data.</text>
</comment>
<evidence type="ECO:0000313" key="2">
    <source>
        <dbReference type="Proteomes" id="UP000235145"/>
    </source>
</evidence>
<sequence>MACYLTDVIYPPWATFVKSISSPQLRKHKLFAEHQEAARKDVERAFGVLQARFAFLHRPCLVWDKDMMGKIMIACIIIHNVIVEDERHTYLQYYNPSEFITTEDEQSFE</sequence>
<dbReference type="Proteomes" id="UP000235145">
    <property type="component" value="Unassembled WGS sequence"/>
</dbReference>
<dbReference type="EMBL" id="NBSK02000008">
    <property type="protein sequence ID" value="KAJ0188991.1"/>
    <property type="molecule type" value="Genomic_DNA"/>
</dbReference>
<name>A0A9R1WVD3_LACSA</name>
<dbReference type="AlphaFoldDB" id="A0A9R1WVD3"/>
<protein>
    <recommendedName>
        <fullName evidence="3">DDE Tnp4 domain-containing protein</fullName>
    </recommendedName>
</protein>
<organism evidence="1 2">
    <name type="scientific">Lactuca sativa</name>
    <name type="common">Garden lettuce</name>
    <dbReference type="NCBI Taxonomy" id="4236"/>
    <lineage>
        <taxon>Eukaryota</taxon>
        <taxon>Viridiplantae</taxon>
        <taxon>Streptophyta</taxon>
        <taxon>Embryophyta</taxon>
        <taxon>Tracheophyta</taxon>
        <taxon>Spermatophyta</taxon>
        <taxon>Magnoliopsida</taxon>
        <taxon>eudicotyledons</taxon>
        <taxon>Gunneridae</taxon>
        <taxon>Pentapetalae</taxon>
        <taxon>asterids</taxon>
        <taxon>campanulids</taxon>
        <taxon>Asterales</taxon>
        <taxon>Asteraceae</taxon>
        <taxon>Cichorioideae</taxon>
        <taxon>Cichorieae</taxon>
        <taxon>Lactucinae</taxon>
        <taxon>Lactuca</taxon>
    </lineage>
</organism>
<dbReference type="PANTHER" id="PTHR47150">
    <property type="entry name" value="OS12G0169200 PROTEIN"/>
    <property type="match status" value="1"/>
</dbReference>
<dbReference type="Pfam" id="PF04827">
    <property type="entry name" value="Plant_tran"/>
    <property type="match status" value="1"/>
</dbReference>
<accession>A0A9R1WVD3</accession>
<evidence type="ECO:0008006" key="3">
    <source>
        <dbReference type="Google" id="ProtNLM"/>
    </source>
</evidence>
<reference evidence="1 2" key="1">
    <citation type="journal article" date="2017" name="Nat. Commun.">
        <title>Genome assembly with in vitro proximity ligation data and whole-genome triplication in lettuce.</title>
        <authorList>
            <person name="Reyes-Chin-Wo S."/>
            <person name="Wang Z."/>
            <person name="Yang X."/>
            <person name="Kozik A."/>
            <person name="Arikit S."/>
            <person name="Song C."/>
            <person name="Xia L."/>
            <person name="Froenicke L."/>
            <person name="Lavelle D.O."/>
            <person name="Truco M.J."/>
            <person name="Xia R."/>
            <person name="Zhu S."/>
            <person name="Xu C."/>
            <person name="Xu H."/>
            <person name="Xu X."/>
            <person name="Cox K."/>
            <person name="Korf I."/>
            <person name="Meyers B.C."/>
            <person name="Michelmore R.W."/>
        </authorList>
    </citation>
    <scope>NUCLEOTIDE SEQUENCE [LARGE SCALE GENOMIC DNA]</scope>
    <source>
        <strain evidence="2">cv. Salinas</strain>
        <tissue evidence="1">Seedlings</tissue>
    </source>
</reference>
<gene>
    <name evidence="1" type="ORF">LSAT_V11C800436390</name>
</gene>